<dbReference type="SMART" id="SM00320">
    <property type="entry name" value="WD40"/>
    <property type="match status" value="6"/>
</dbReference>
<dbReference type="Pfam" id="PF00400">
    <property type="entry name" value="WD40"/>
    <property type="match status" value="1"/>
</dbReference>
<dbReference type="EMBL" id="CAJNOK010005520">
    <property type="protein sequence ID" value="CAF0975702.1"/>
    <property type="molecule type" value="Genomic_DNA"/>
</dbReference>
<dbReference type="Proteomes" id="UP000681722">
    <property type="component" value="Unassembled WGS sequence"/>
</dbReference>
<dbReference type="InterPro" id="IPR015943">
    <property type="entry name" value="WD40/YVTN_repeat-like_dom_sf"/>
</dbReference>
<feature type="repeat" description="WD" evidence="3">
    <location>
        <begin position="392"/>
        <end position="423"/>
    </location>
</feature>
<sequence>MLWRLQPASGKGGSSTEKSPCSYLWFNYGCHYMNRHNYLNIVHHLRSELYNNTNISWKFKRRNYLQYRFDCSKNLYSKNFMGHFGCVNALDFSNNDGLLLASGGDDKRVLIWKMEETLFSTESRPIQLNVTHLSNIFAVKWDTENRRVISAGNDEQILVHDVCKQDRSELVDFFIQTSPIYAISVDPLHSEIFASASDLGSIHIYDLRIGHSTDPFVLTKTMTPFHGVAYNPQQSCYIATANAHEGIALYDVRNNSGPVLRYGISGNEDTSATGSFKTLERVDGMSVCFNSNGTLLYALRRRLPPVLYKLNESRAYCQFDADDYFNSCTMKTGCFAGDRDQYVVSGSDDFNVYVWKIPTESLKDEDMSSTNNRRSLTSFSSEHYVWNAHLILRGHRSVVNQVRFTSRIQTLVSSGVEKIIKSWIPFRYSGCSGNVDDNLNEMTIEGREIYSHDDYIQSVFETGAMYHDYSQESIEEDKRMIAFFDSLVQRELDGNWTLSSEDEEDSCSDNDEENSSSTDDADTTSVVTDPQIQIVELAENGTDVEDDNILLMDCINNLSSDTDEDVETPIILNIERPMSPTPPSSSSRSTSCNDIDRAETKLLEYKTKMEQYLHTDQQRAANNHTTTHHNVKKCDGKEQSATETNCISPTDMLFIQRRSSLSRRGTDTTTTNSHYSTFSLRARRPNRTISSIVRQQRVKYVQKLRQSADIPVIIELNDTSNSTSINTATTLSKIVEESINSETSVSSNSNKHYAHSISNSPNRKRQRLLSPDHRTTVNSLATDEHNQRQNLNTLRRLRNFIRLDDAREEHLTSSSSLPTTGDNNNTINNTRGNTNNTSVL</sequence>
<dbReference type="OrthoDB" id="5573735at2759"/>
<dbReference type="PANTHER" id="PTHR15574">
    <property type="entry name" value="WD REPEAT DOMAIN-CONTAINING FAMILY"/>
    <property type="match status" value="1"/>
</dbReference>
<feature type="region of interest" description="Disordered" evidence="4">
    <location>
        <begin position="742"/>
        <end position="770"/>
    </location>
</feature>
<evidence type="ECO:0000256" key="1">
    <source>
        <dbReference type="ARBA" id="ARBA00022574"/>
    </source>
</evidence>
<dbReference type="InterPro" id="IPR036322">
    <property type="entry name" value="WD40_repeat_dom_sf"/>
</dbReference>
<dbReference type="SUPFAM" id="SSF50978">
    <property type="entry name" value="WD40 repeat-like"/>
    <property type="match status" value="1"/>
</dbReference>
<dbReference type="InterPro" id="IPR045151">
    <property type="entry name" value="DCAF8"/>
</dbReference>
<proteinExistence type="predicted"/>
<keyword evidence="2" id="KW-0677">Repeat</keyword>
<dbReference type="InterPro" id="IPR001680">
    <property type="entry name" value="WD40_rpt"/>
</dbReference>
<feature type="repeat" description="WD" evidence="3">
    <location>
        <begin position="80"/>
        <end position="115"/>
    </location>
</feature>
<dbReference type="EMBL" id="CAJOBC010024872">
    <property type="protein sequence ID" value="CAF4064940.1"/>
    <property type="molecule type" value="Genomic_DNA"/>
</dbReference>
<dbReference type="AlphaFoldDB" id="A0A815BTP9"/>
<feature type="region of interest" description="Disordered" evidence="4">
    <location>
        <begin position="809"/>
        <end position="840"/>
    </location>
</feature>
<dbReference type="EMBL" id="CAJOBA010005526">
    <property type="protein sequence ID" value="CAF3746473.1"/>
    <property type="molecule type" value="Genomic_DNA"/>
</dbReference>
<gene>
    <name evidence="6" type="ORF">GPM918_LOCUS27249</name>
    <name evidence="5" type="ORF">OVA965_LOCUS13317</name>
    <name evidence="8" type="ORF">SRO942_LOCUS27538</name>
    <name evidence="7" type="ORF">TMI583_LOCUS13320</name>
</gene>
<dbReference type="GO" id="GO:0045717">
    <property type="term" value="P:negative regulation of fatty acid biosynthetic process"/>
    <property type="evidence" value="ECO:0007669"/>
    <property type="project" value="TreeGrafter"/>
</dbReference>
<protein>
    <recommendedName>
        <fullName evidence="10">DDB1-and CUL4-associated factor 5</fullName>
    </recommendedName>
</protein>
<dbReference type="Proteomes" id="UP000663829">
    <property type="component" value="Unassembled WGS sequence"/>
</dbReference>
<keyword evidence="1 3" id="KW-0853">WD repeat</keyword>
<accession>A0A815BTP9</accession>
<feature type="compositionally biased region" description="Low complexity" evidence="4">
    <location>
        <begin position="819"/>
        <end position="840"/>
    </location>
</feature>
<dbReference type="PROSITE" id="PS50082">
    <property type="entry name" value="WD_REPEATS_2"/>
    <property type="match status" value="2"/>
</dbReference>
<evidence type="ECO:0000256" key="3">
    <source>
        <dbReference type="PROSITE-ProRule" id="PRU00221"/>
    </source>
</evidence>
<feature type="region of interest" description="Disordered" evidence="4">
    <location>
        <begin position="575"/>
        <end position="594"/>
    </location>
</feature>
<dbReference type="Gene3D" id="2.130.10.10">
    <property type="entry name" value="YVTN repeat-like/Quinoprotein amine dehydrogenase"/>
    <property type="match status" value="2"/>
</dbReference>
<dbReference type="PROSITE" id="PS50294">
    <property type="entry name" value="WD_REPEATS_REGION"/>
    <property type="match status" value="1"/>
</dbReference>
<feature type="region of interest" description="Disordered" evidence="4">
    <location>
        <begin position="497"/>
        <end position="529"/>
    </location>
</feature>
<evidence type="ECO:0000313" key="7">
    <source>
        <dbReference type="EMBL" id="CAF3746473.1"/>
    </source>
</evidence>
<evidence type="ECO:0000313" key="6">
    <source>
        <dbReference type="EMBL" id="CAF1274504.1"/>
    </source>
</evidence>
<name>A0A815BTP9_9BILA</name>
<evidence type="ECO:0000256" key="2">
    <source>
        <dbReference type="ARBA" id="ARBA00022737"/>
    </source>
</evidence>
<dbReference type="EMBL" id="CAJNOQ010011342">
    <property type="protein sequence ID" value="CAF1274504.1"/>
    <property type="molecule type" value="Genomic_DNA"/>
</dbReference>
<evidence type="ECO:0000313" key="5">
    <source>
        <dbReference type="EMBL" id="CAF0975702.1"/>
    </source>
</evidence>
<dbReference type="Proteomes" id="UP000677228">
    <property type="component" value="Unassembled WGS sequence"/>
</dbReference>
<comment type="caution">
    <text evidence="6">The sequence shown here is derived from an EMBL/GenBank/DDBJ whole genome shotgun (WGS) entry which is preliminary data.</text>
</comment>
<evidence type="ECO:0000256" key="4">
    <source>
        <dbReference type="SAM" id="MobiDB-lite"/>
    </source>
</evidence>
<dbReference type="GO" id="GO:0080008">
    <property type="term" value="C:Cul4-RING E3 ubiquitin ligase complex"/>
    <property type="evidence" value="ECO:0007669"/>
    <property type="project" value="TreeGrafter"/>
</dbReference>
<organism evidence="6 9">
    <name type="scientific">Didymodactylos carnosus</name>
    <dbReference type="NCBI Taxonomy" id="1234261"/>
    <lineage>
        <taxon>Eukaryota</taxon>
        <taxon>Metazoa</taxon>
        <taxon>Spiralia</taxon>
        <taxon>Gnathifera</taxon>
        <taxon>Rotifera</taxon>
        <taxon>Eurotatoria</taxon>
        <taxon>Bdelloidea</taxon>
        <taxon>Philodinida</taxon>
        <taxon>Philodinidae</taxon>
        <taxon>Didymodactylos</taxon>
    </lineage>
</organism>
<reference evidence="6" key="1">
    <citation type="submission" date="2021-02" db="EMBL/GenBank/DDBJ databases">
        <authorList>
            <person name="Nowell W R."/>
        </authorList>
    </citation>
    <scope>NUCLEOTIDE SEQUENCE</scope>
</reference>
<keyword evidence="9" id="KW-1185">Reference proteome</keyword>
<dbReference type="PANTHER" id="PTHR15574:SF43">
    <property type="entry name" value="DDB1- AND CUL4-ASSOCIATED FACTOR 5"/>
    <property type="match status" value="1"/>
</dbReference>
<feature type="compositionally biased region" description="Acidic residues" evidence="4">
    <location>
        <begin position="500"/>
        <end position="522"/>
    </location>
</feature>
<evidence type="ECO:0000313" key="8">
    <source>
        <dbReference type="EMBL" id="CAF4064940.1"/>
    </source>
</evidence>
<evidence type="ECO:0000313" key="9">
    <source>
        <dbReference type="Proteomes" id="UP000663829"/>
    </source>
</evidence>
<dbReference type="GO" id="GO:0005737">
    <property type="term" value="C:cytoplasm"/>
    <property type="evidence" value="ECO:0007669"/>
    <property type="project" value="TreeGrafter"/>
</dbReference>
<dbReference type="Proteomes" id="UP000682733">
    <property type="component" value="Unassembled WGS sequence"/>
</dbReference>
<evidence type="ECO:0008006" key="10">
    <source>
        <dbReference type="Google" id="ProtNLM"/>
    </source>
</evidence>